<keyword evidence="2" id="KW-0472">Membrane</keyword>
<keyword evidence="2" id="KW-1133">Transmembrane helix</keyword>
<evidence type="ECO:0000313" key="3">
    <source>
        <dbReference type="EMBL" id="WFD45743.1"/>
    </source>
</evidence>
<dbReference type="EMBL" id="CP046234">
    <property type="protein sequence ID" value="WFD45743.1"/>
    <property type="molecule type" value="Genomic_DNA"/>
</dbReference>
<evidence type="ECO:0000313" key="4">
    <source>
        <dbReference type="Proteomes" id="UP000818624"/>
    </source>
</evidence>
<proteinExistence type="predicted"/>
<feature type="region of interest" description="Disordered" evidence="1">
    <location>
        <begin position="225"/>
        <end position="249"/>
    </location>
</feature>
<accession>A0ABY8EJ55</accession>
<organism evidence="3 4">
    <name type="scientific">Malassezia furfur</name>
    <name type="common">Pityriasis versicolor infection agent</name>
    <name type="synonym">Pityrosporum furfur</name>
    <dbReference type="NCBI Taxonomy" id="55194"/>
    <lineage>
        <taxon>Eukaryota</taxon>
        <taxon>Fungi</taxon>
        <taxon>Dikarya</taxon>
        <taxon>Basidiomycota</taxon>
        <taxon>Ustilaginomycotina</taxon>
        <taxon>Malasseziomycetes</taxon>
        <taxon>Malasseziales</taxon>
        <taxon>Malasseziaceae</taxon>
        <taxon>Malassezia</taxon>
    </lineage>
</organism>
<evidence type="ECO:0000256" key="1">
    <source>
        <dbReference type="SAM" id="MobiDB-lite"/>
    </source>
</evidence>
<gene>
    <name evidence="3" type="ORF">GLX27_000367</name>
</gene>
<reference evidence="3 4" key="1">
    <citation type="journal article" date="2020" name="Elife">
        <title>Loss of centromere function drives karyotype evolution in closely related Malassezia species.</title>
        <authorList>
            <person name="Sankaranarayanan S.R."/>
            <person name="Ianiri G."/>
            <person name="Coelho M.A."/>
            <person name="Reza M.H."/>
            <person name="Thimmappa B.C."/>
            <person name="Ganguly P."/>
            <person name="Vadnala R.N."/>
            <person name="Sun S."/>
            <person name="Siddharthan R."/>
            <person name="Tellgren-Roth C."/>
            <person name="Dawson T.L."/>
            <person name="Heitman J."/>
            <person name="Sanyal K."/>
        </authorList>
    </citation>
    <scope>NUCLEOTIDE SEQUENCE [LARGE SCALE GENOMIC DNA]</scope>
    <source>
        <strain evidence="3">CBS14141</strain>
    </source>
</reference>
<feature type="transmembrane region" description="Helical" evidence="2">
    <location>
        <begin position="154"/>
        <end position="179"/>
    </location>
</feature>
<feature type="transmembrane region" description="Helical" evidence="2">
    <location>
        <begin position="61"/>
        <end position="80"/>
    </location>
</feature>
<name>A0ABY8EJ55_MALFU</name>
<feature type="transmembrane region" description="Helical" evidence="2">
    <location>
        <begin position="21"/>
        <end position="41"/>
    </location>
</feature>
<feature type="transmembrane region" description="Helical" evidence="2">
    <location>
        <begin position="92"/>
        <end position="113"/>
    </location>
</feature>
<sequence>MGRRDGPHFCCFIFPLVKFGAYLLVLESAFMALCVGILALAPPPIVGAMSSVPSWSKDLVAAFAFVAAAWQIVGLASVFTDQKPLYRLYIRINFLATVVILIITIAFTVTAAARHDEAVDACYREFEGPLAQNGLGVQSVENSISSGRHKVCNILTWVDVGLMGGLIVLLGLTQLFMCYMQRKYGQRQRNAIVSSKESFGTEGIPMGNRSHLGWDPRPRKQYAPLNTPAAYRPTNVGPTGETFYETDHR</sequence>
<evidence type="ECO:0000256" key="2">
    <source>
        <dbReference type="SAM" id="Phobius"/>
    </source>
</evidence>
<keyword evidence="2" id="KW-0812">Transmembrane</keyword>
<keyword evidence="4" id="KW-1185">Reference proteome</keyword>
<dbReference type="Proteomes" id="UP000818624">
    <property type="component" value="Chromosome 1"/>
</dbReference>
<protein>
    <submittedName>
        <fullName evidence="3">Uncharacterized protein</fullName>
    </submittedName>
</protein>